<name>A0A8J2PKK2_9HEXA</name>
<reference evidence="1" key="1">
    <citation type="submission" date="2021-06" db="EMBL/GenBank/DDBJ databases">
        <authorList>
            <person name="Hodson N. C."/>
            <person name="Mongue J. A."/>
            <person name="Jaron S. K."/>
        </authorList>
    </citation>
    <scope>NUCLEOTIDE SEQUENCE</scope>
</reference>
<accession>A0A8J2PKK2</accession>
<dbReference type="AlphaFoldDB" id="A0A8J2PKK2"/>
<sequence length="298" mass="34464">MRSIRPLTQLMTKLKVLTIENIVRERLSDLSKEMNYYKVKNVLKLITNNKNNLVKLDIDEVLLWYYPKINSLQTRAITSHTFPHLKSLRIRTHQRDHTEMNQQNLITFLHGHANLEELDITITPRFPNVVLHALHSLTHLRRLCIKTKRFEHEELDLWSFLSRLTALQTLRIIVSRSFGYGQNSGSPVDILIALPKSVQEISLKGFPKPGFHNLDLSPSTSLRDVLQFDSMNVTTLKLKNCRSFVNDNLLKLIFTFFKMLRLLDLSFNESITDFGLTGLTESDDSVSKHSLKDLKGTL</sequence>
<gene>
    <name evidence="1" type="ORF">AFUS01_LOCUS28744</name>
</gene>
<dbReference type="EMBL" id="CAJVCH010415178">
    <property type="protein sequence ID" value="CAG7818230.1"/>
    <property type="molecule type" value="Genomic_DNA"/>
</dbReference>
<protein>
    <submittedName>
        <fullName evidence="1">Uncharacterized protein</fullName>
    </submittedName>
</protein>
<comment type="caution">
    <text evidence="1">The sequence shown here is derived from an EMBL/GenBank/DDBJ whole genome shotgun (WGS) entry which is preliminary data.</text>
</comment>
<proteinExistence type="predicted"/>
<organism evidence="1 2">
    <name type="scientific">Allacma fusca</name>
    <dbReference type="NCBI Taxonomy" id="39272"/>
    <lineage>
        <taxon>Eukaryota</taxon>
        <taxon>Metazoa</taxon>
        <taxon>Ecdysozoa</taxon>
        <taxon>Arthropoda</taxon>
        <taxon>Hexapoda</taxon>
        <taxon>Collembola</taxon>
        <taxon>Symphypleona</taxon>
        <taxon>Sminthuridae</taxon>
        <taxon>Allacma</taxon>
    </lineage>
</organism>
<evidence type="ECO:0000313" key="2">
    <source>
        <dbReference type="Proteomes" id="UP000708208"/>
    </source>
</evidence>
<evidence type="ECO:0000313" key="1">
    <source>
        <dbReference type="EMBL" id="CAG7818230.1"/>
    </source>
</evidence>
<keyword evidence="2" id="KW-1185">Reference proteome</keyword>
<dbReference type="Proteomes" id="UP000708208">
    <property type="component" value="Unassembled WGS sequence"/>
</dbReference>